<sequence>MLKKLGLIATCIFVYGGVSLAQVEITPTRPEFVVANAASRDGQDLSGSWSYSIDPYRDGLYGFHGSPSGYGHQRFAPQDVDIATRRAPSALFEYDMARSPRVTLPSSWTNHAPEMRHYEGLVWYSRTFEAKKKRGERSFIRVGAANYTARVYLNGELAGTHEGGFTPFTFEVTDLVKSGENNVTIGVDSQRTDKSVPPPVTDWETYGGITRPVQFITTPETFIDDAWVRLDPDNRHIRVTVRLDGPKAASQPIQLSIEELGIDLREETNADGIWTAVFPAPERLVRWSPENPKLYDVTITAGEDDLAERIGFRTISVEGEDILLNGKPVYLRGISMHEEELGRDPSRVMTEAAARALLTEIKDGLNGNFVRLAHYPHSESTVRLADEMGLLVWSEIPVYWRIDWEDEGTLDAARAMLAENILRDRNRASVILWSVANETPVSEARNIFLNTLIDDVRELDDTRLVTAALLTSQSDQGDGEVARVDDPLVTSLDVMAVNTYNGWYGNVPLAEVHEISWLSDHGKPMIFSEYGAGAQAGFHEVKNPRKFTEEYQAEYYRQTLAMADRVPFLRGMSPWILKDFRSPRRQHPIYQQGWNRKGLISETGERKEAFDILAAYYRTMTETSDETSTE</sequence>
<dbReference type="PROSITE" id="PS00608">
    <property type="entry name" value="GLYCOSYL_HYDROL_F2_2"/>
    <property type="match status" value="1"/>
</dbReference>
<dbReference type="PANTHER" id="PTHR10066:SF67">
    <property type="entry name" value="BETA-GLUCURONIDASE"/>
    <property type="match status" value="1"/>
</dbReference>
<name>A0A371RKP3_9PROT</name>
<dbReference type="OrthoDB" id="9758603at2"/>
<dbReference type="EMBL" id="QUQO01000001">
    <property type="protein sequence ID" value="RFB06032.1"/>
    <property type="molecule type" value="Genomic_DNA"/>
</dbReference>
<feature type="domain" description="Glycoside hydrolase family 2 immunoglobulin-like beta-sandwich" evidence="7">
    <location>
        <begin position="221"/>
        <end position="313"/>
    </location>
</feature>
<dbReference type="InterPro" id="IPR006102">
    <property type="entry name" value="Ig-like_GH2"/>
</dbReference>
<evidence type="ECO:0000313" key="10">
    <source>
        <dbReference type="EMBL" id="RFB06032.1"/>
    </source>
</evidence>
<feature type="domain" description="Glycosyl hydrolases family 2 sugar binding" evidence="9">
    <location>
        <begin position="101"/>
        <end position="219"/>
    </location>
</feature>
<gene>
    <name evidence="10" type="ORF">DX908_12635</name>
</gene>
<evidence type="ECO:0000256" key="4">
    <source>
        <dbReference type="ARBA" id="ARBA00022801"/>
    </source>
</evidence>
<comment type="caution">
    <text evidence="10">The sequence shown here is derived from an EMBL/GenBank/DDBJ whole genome shotgun (WGS) entry which is preliminary data.</text>
</comment>
<evidence type="ECO:0000259" key="9">
    <source>
        <dbReference type="Pfam" id="PF02837"/>
    </source>
</evidence>
<dbReference type="Pfam" id="PF00703">
    <property type="entry name" value="Glyco_hydro_2"/>
    <property type="match status" value="1"/>
</dbReference>
<dbReference type="GO" id="GO:0030246">
    <property type="term" value="F:carbohydrate binding"/>
    <property type="evidence" value="ECO:0007669"/>
    <property type="project" value="TreeGrafter"/>
</dbReference>
<dbReference type="Gene3D" id="2.60.40.10">
    <property type="entry name" value="Immunoglobulins"/>
    <property type="match status" value="1"/>
</dbReference>
<dbReference type="PANTHER" id="PTHR10066">
    <property type="entry name" value="BETA-GLUCURONIDASE"/>
    <property type="match status" value="1"/>
</dbReference>
<evidence type="ECO:0000256" key="2">
    <source>
        <dbReference type="ARBA" id="ARBA00012761"/>
    </source>
</evidence>
<dbReference type="InParanoid" id="A0A371RKP3"/>
<dbReference type="InterPro" id="IPR017853">
    <property type="entry name" value="GH"/>
</dbReference>
<dbReference type="SUPFAM" id="SSF49785">
    <property type="entry name" value="Galactose-binding domain-like"/>
    <property type="match status" value="1"/>
</dbReference>
<dbReference type="SUPFAM" id="SSF49303">
    <property type="entry name" value="beta-Galactosidase/glucuronidase domain"/>
    <property type="match status" value="1"/>
</dbReference>
<keyword evidence="4" id="KW-0378">Hydrolase</keyword>
<protein>
    <recommendedName>
        <fullName evidence="3">Beta-glucuronidase</fullName>
        <ecNumber evidence="2">3.2.1.31</ecNumber>
    </recommendedName>
</protein>
<comment type="similarity">
    <text evidence="1">Belongs to the glycosyl hydrolase 2 family.</text>
</comment>
<organism evidence="10 11">
    <name type="scientific">Parvularcula marina</name>
    <dbReference type="NCBI Taxonomy" id="2292771"/>
    <lineage>
        <taxon>Bacteria</taxon>
        <taxon>Pseudomonadati</taxon>
        <taxon>Pseudomonadota</taxon>
        <taxon>Alphaproteobacteria</taxon>
        <taxon>Parvularculales</taxon>
        <taxon>Parvularculaceae</taxon>
        <taxon>Parvularcula</taxon>
    </lineage>
</organism>
<evidence type="ECO:0000256" key="3">
    <source>
        <dbReference type="ARBA" id="ARBA00016205"/>
    </source>
</evidence>
<dbReference type="GO" id="GO:0004566">
    <property type="term" value="F:beta-glucuronidase activity"/>
    <property type="evidence" value="ECO:0007669"/>
    <property type="project" value="UniProtKB-EC"/>
</dbReference>
<evidence type="ECO:0000256" key="6">
    <source>
        <dbReference type="SAM" id="SignalP"/>
    </source>
</evidence>
<feature type="signal peptide" evidence="6">
    <location>
        <begin position="1"/>
        <end position="21"/>
    </location>
</feature>
<dbReference type="Pfam" id="PF02837">
    <property type="entry name" value="Glyco_hydro_2_N"/>
    <property type="match status" value="1"/>
</dbReference>
<keyword evidence="5" id="KW-0326">Glycosidase</keyword>
<evidence type="ECO:0000256" key="5">
    <source>
        <dbReference type="ARBA" id="ARBA00023295"/>
    </source>
</evidence>
<dbReference type="InterPro" id="IPR006103">
    <property type="entry name" value="Glyco_hydro_2_cat"/>
</dbReference>
<dbReference type="InterPro" id="IPR013783">
    <property type="entry name" value="Ig-like_fold"/>
</dbReference>
<dbReference type="Gene3D" id="2.60.120.260">
    <property type="entry name" value="Galactose-binding domain-like"/>
    <property type="match status" value="1"/>
</dbReference>
<proteinExistence type="inferred from homology"/>
<dbReference type="InterPro" id="IPR006101">
    <property type="entry name" value="Glyco_hydro_2"/>
</dbReference>
<accession>A0A371RKP3</accession>
<dbReference type="InterPro" id="IPR036156">
    <property type="entry name" value="Beta-gal/glucu_dom_sf"/>
</dbReference>
<evidence type="ECO:0000313" key="11">
    <source>
        <dbReference type="Proteomes" id="UP000264589"/>
    </source>
</evidence>
<dbReference type="RefSeq" id="WP_116392665.1">
    <property type="nucleotide sequence ID" value="NZ_QUQO01000001.1"/>
</dbReference>
<dbReference type="InterPro" id="IPR023232">
    <property type="entry name" value="Glyco_hydro_2_AS"/>
</dbReference>
<dbReference type="InterPro" id="IPR006104">
    <property type="entry name" value="Glyco_hydro_2_N"/>
</dbReference>
<dbReference type="InterPro" id="IPR008979">
    <property type="entry name" value="Galactose-bd-like_sf"/>
</dbReference>
<feature type="domain" description="Glycoside hydrolase family 2 catalytic" evidence="8">
    <location>
        <begin position="316"/>
        <end position="564"/>
    </location>
</feature>
<dbReference type="AlphaFoldDB" id="A0A371RKP3"/>
<reference evidence="10 11" key="1">
    <citation type="submission" date="2018-08" db="EMBL/GenBank/DDBJ databases">
        <title>Parvularcula sp. SM1705, isolated from surface water of the South Sea China.</title>
        <authorList>
            <person name="Sun L."/>
        </authorList>
    </citation>
    <scope>NUCLEOTIDE SEQUENCE [LARGE SCALE GENOMIC DNA]</scope>
    <source>
        <strain evidence="10 11">SM1705</strain>
    </source>
</reference>
<dbReference type="GO" id="GO:0005975">
    <property type="term" value="P:carbohydrate metabolic process"/>
    <property type="evidence" value="ECO:0007669"/>
    <property type="project" value="InterPro"/>
</dbReference>
<dbReference type="Pfam" id="PF02836">
    <property type="entry name" value="Glyco_hydro_2_C"/>
    <property type="match status" value="1"/>
</dbReference>
<evidence type="ECO:0000259" key="8">
    <source>
        <dbReference type="Pfam" id="PF02836"/>
    </source>
</evidence>
<dbReference type="FunCoup" id="A0A371RKP3">
    <property type="interactions" value="360"/>
</dbReference>
<dbReference type="SUPFAM" id="SSF51445">
    <property type="entry name" value="(Trans)glycosidases"/>
    <property type="match status" value="1"/>
</dbReference>
<evidence type="ECO:0000256" key="1">
    <source>
        <dbReference type="ARBA" id="ARBA00007401"/>
    </source>
</evidence>
<evidence type="ECO:0000259" key="7">
    <source>
        <dbReference type="Pfam" id="PF00703"/>
    </source>
</evidence>
<keyword evidence="6" id="KW-0732">Signal</keyword>
<feature type="chain" id="PRO_5016613630" description="Beta-glucuronidase" evidence="6">
    <location>
        <begin position="22"/>
        <end position="630"/>
    </location>
</feature>
<dbReference type="PRINTS" id="PR00132">
    <property type="entry name" value="GLHYDRLASE2"/>
</dbReference>
<dbReference type="Gene3D" id="3.20.20.80">
    <property type="entry name" value="Glycosidases"/>
    <property type="match status" value="1"/>
</dbReference>
<keyword evidence="11" id="KW-1185">Reference proteome</keyword>
<dbReference type="Proteomes" id="UP000264589">
    <property type="component" value="Unassembled WGS sequence"/>
</dbReference>
<dbReference type="EC" id="3.2.1.31" evidence="2"/>
<dbReference type="GO" id="GO:0019391">
    <property type="term" value="P:glucuronoside catabolic process"/>
    <property type="evidence" value="ECO:0007669"/>
    <property type="project" value="TreeGrafter"/>
</dbReference>